<organism evidence="3 4">
    <name type="scientific">Saponaria officinalis</name>
    <name type="common">Common soapwort</name>
    <name type="synonym">Lychnis saponaria</name>
    <dbReference type="NCBI Taxonomy" id="3572"/>
    <lineage>
        <taxon>Eukaryota</taxon>
        <taxon>Viridiplantae</taxon>
        <taxon>Streptophyta</taxon>
        <taxon>Embryophyta</taxon>
        <taxon>Tracheophyta</taxon>
        <taxon>Spermatophyta</taxon>
        <taxon>Magnoliopsida</taxon>
        <taxon>eudicotyledons</taxon>
        <taxon>Gunneridae</taxon>
        <taxon>Pentapetalae</taxon>
        <taxon>Caryophyllales</taxon>
        <taxon>Caryophyllaceae</taxon>
        <taxon>Caryophylleae</taxon>
        <taxon>Saponaria</taxon>
    </lineage>
</organism>
<dbReference type="InterPro" id="IPR036869">
    <property type="entry name" value="J_dom_sf"/>
</dbReference>
<gene>
    <name evidence="3" type="ORF">RND81_10G058500</name>
</gene>
<dbReference type="EMBL" id="JBDFQZ010000010">
    <property type="protein sequence ID" value="KAK9682215.1"/>
    <property type="molecule type" value="Genomic_DNA"/>
</dbReference>
<proteinExistence type="predicted"/>
<comment type="caution">
    <text evidence="3">The sequence shown here is derived from an EMBL/GenBank/DDBJ whole genome shotgun (WGS) entry which is preliminary data.</text>
</comment>
<keyword evidence="4" id="KW-1185">Reference proteome</keyword>
<dbReference type="PANTHER" id="PTHR24074">
    <property type="entry name" value="CO-CHAPERONE PROTEIN DJLA"/>
    <property type="match status" value="1"/>
</dbReference>
<dbReference type="PROSITE" id="PS50076">
    <property type="entry name" value="DNAJ_2"/>
    <property type="match status" value="1"/>
</dbReference>
<keyword evidence="1" id="KW-1133">Transmembrane helix</keyword>
<feature type="domain" description="J" evidence="2">
    <location>
        <begin position="3"/>
        <end position="73"/>
    </location>
</feature>
<evidence type="ECO:0000256" key="1">
    <source>
        <dbReference type="SAM" id="Phobius"/>
    </source>
</evidence>
<keyword evidence="1" id="KW-0472">Membrane</keyword>
<keyword evidence="1" id="KW-0812">Transmembrane</keyword>
<evidence type="ECO:0000313" key="4">
    <source>
        <dbReference type="Proteomes" id="UP001443914"/>
    </source>
</evidence>
<dbReference type="AlphaFoldDB" id="A0AAW1HYJ3"/>
<dbReference type="SUPFAM" id="SSF46565">
    <property type="entry name" value="Chaperone J-domain"/>
    <property type="match status" value="1"/>
</dbReference>
<reference evidence="3" key="1">
    <citation type="submission" date="2024-03" db="EMBL/GenBank/DDBJ databases">
        <title>WGS assembly of Saponaria officinalis var. Norfolk2.</title>
        <authorList>
            <person name="Jenkins J."/>
            <person name="Shu S."/>
            <person name="Grimwood J."/>
            <person name="Barry K."/>
            <person name="Goodstein D."/>
            <person name="Schmutz J."/>
            <person name="Leebens-Mack J."/>
            <person name="Osbourn A."/>
        </authorList>
    </citation>
    <scope>NUCLEOTIDE SEQUENCE [LARGE SCALE GENOMIC DNA]</scope>
    <source>
        <strain evidence="3">JIC</strain>
    </source>
</reference>
<accession>A0AAW1HYJ3</accession>
<dbReference type="CDD" id="cd06257">
    <property type="entry name" value="DnaJ"/>
    <property type="match status" value="1"/>
</dbReference>
<dbReference type="PROSITE" id="PS00636">
    <property type="entry name" value="DNAJ_1"/>
    <property type="match status" value="1"/>
</dbReference>
<dbReference type="Gene3D" id="1.10.287.110">
    <property type="entry name" value="DnaJ domain"/>
    <property type="match status" value="1"/>
</dbReference>
<dbReference type="Proteomes" id="UP001443914">
    <property type="component" value="Unassembled WGS sequence"/>
</dbReference>
<evidence type="ECO:0000313" key="3">
    <source>
        <dbReference type="EMBL" id="KAK9682215.1"/>
    </source>
</evidence>
<dbReference type="InterPro" id="IPR050817">
    <property type="entry name" value="DjlA_DnaK_co-chaperone"/>
</dbReference>
<evidence type="ECO:0000259" key="2">
    <source>
        <dbReference type="PROSITE" id="PS50076"/>
    </source>
</evidence>
<sequence length="186" mass="21159">MADHYNILGVSKTASKDEIKRAFRKLAVRFHPDKHAQSPQSAKDAATLKFKQVSEAYEVLIDDRKRAAYNFTRYSNNFTGDAGNYHSNRYNSGHNAGYYHRGGSFYRPPPPPSFSSKRFVSNVEAVLRYMMTRGFLLNLTFAGVLLGGSVAIDMSRETLWKMYNPGKSFEDALDSIEKNKVRKDKQ</sequence>
<dbReference type="PRINTS" id="PR00625">
    <property type="entry name" value="JDOMAIN"/>
</dbReference>
<dbReference type="SMART" id="SM00271">
    <property type="entry name" value="DnaJ"/>
    <property type="match status" value="1"/>
</dbReference>
<dbReference type="Pfam" id="PF00226">
    <property type="entry name" value="DnaJ"/>
    <property type="match status" value="1"/>
</dbReference>
<protein>
    <recommendedName>
        <fullName evidence="2">J domain-containing protein</fullName>
    </recommendedName>
</protein>
<dbReference type="InterPro" id="IPR018253">
    <property type="entry name" value="DnaJ_domain_CS"/>
</dbReference>
<name>A0AAW1HYJ3_SAPOF</name>
<dbReference type="FunFam" id="1.10.287.110:FF:000073">
    <property type="entry name" value="DnaJ domain protein"/>
    <property type="match status" value="1"/>
</dbReference>
<feature type="transmembrane region" description="Helical" evidence="1">
    <location>
        <begin position="135"/>
        <end position="152"/>
    </location>
</feature>
<dbReference type="InterPro" id="IPR001623">
    <property type="entry name" value="DnaJ_domain"/>
</dbReference>